<dbReference type="EMBL" id="KZ503506">
    <property type="protein sequence ID" value="PKU63225.1"/>
    <property type="molecule type" value="Genomic_DNA"/>
</dbReference>
<gene>
    <name evidence="2" type="ORF">MA16_Dca011198</name>
</gene>
<accession>A0A2I0VII0</accession>
<evidence type="ECO:0000313" key="2">
    <source>
        <dbReference type="EMBL" id="PKU63225.1"/>
    </source>
</evidence>
<reference evidence="2 3" key="2">
    <citation type="journal article" date="2017" name="Nature">
        <title>The Apostasia genome and the evolution of orchids.</title>
        <authorList>
            <person name="Zhang G.Q."/>
            <person name="Liu K.W."/>
            <person name="Li Z."/>
            <person name="Lohaus R."/>
            <person name="Hsiao Y.Y."/>
            <person name="Niu S.C."/>
            <person name="Wang J.Y."/>
            <person name="Lin Y.C."/>
            <person name="Xu Q."/>
            <person name="Chen L.J."/>
            <person name="Yoshida K."/>
            <person name="Fujiwara S."/>
            <person name="Wang Z.W."/>
            <person name="Zhang Y.Q."/>
            <person name="Mitsuda N."/>
            <person name="Wang M."/>
            <person name="Liu G.H."/>
            <person name="Pecoraro L."/>
            <person name="Huang H.X."/>
            <person name="Xiao X.J."/>
            <person name="Lin M."/>
            <person name="Wu X.Y."/>
            <person name="Wu W.L."/>
            <person name="Chen Y.Y."/>
            <person name="Chang S.B."/>
            <person name="Sakamoto S."/>
            <person name="Ohme-Takagi M."/>
            <person name="Yagi M."/>
            <person name="Zeng S.J."/>
            <person name="Shen C.Y."/>
            <person name="Yeh C.M."/>
            <person name="Luo Y.B."/>
            <person name="Tsai W.C."/>
            <person name="Van de Peer Y."/>
            <person name="Liu Z.J."/>
        </authorList>
    </citation>
    <scope>NUCLEOTIDE SEQUENCE [LARGE SCALE GENOMIC DNA]</scope>
    <source>
        <tissue evidence="2">The whole plant</tissue>
    </source>
</reference>
<dbReference type="Pfam" id="PF13963">
    <property type="entry name" value="Transpos_assoc"/>
    <property type="match status" value="1"/>
</dbReference>
<name>A0A2I0VII0_9ASPA</name>
<protein>
    <recommendedName>
        <fullName evidence="1">Transposase-associated domain-containing protein</fullName>
    </recommendedName>
</protein>
<dbReference type="Proteomes" id="UP000233837">
    <property type="component" value="Unassembled WGS sequence"/>
</dbReference>
<evidence type="ECO:0000259" key="1">
    <source>
        <dbReference type="Pfam" id="PF13963"/>
    </source>
</evidence>
<reference evidence="2 3" key="1">
    <citation type="journal article" date="2016" name="Sci. Rep.">
        <title>The Dendrobium catenatum Lindl. genome sequence provides insights into polysaccharide synthase, floral development and adaptive evolution.</title>
        <authorList>
            <person name="Zhang G.Q."/>
            <person name="Xu Q."/>
            <person name="Bian C."/>
            <person name="Tsai W.C."/>
            <person name="Yeh C.M."/>
            <person name="Liu K.W."/>
            <person name="Yoshida K."/>
            <person name="Zhang L.S."/>
            <person name="Chang S.B."/>
            <person name="Chen F."/>
            <person name="Shi Y."/>
            <person name="Su Y.Y."/>
            <person name="Zhang Y.Q."/>
            <person name="Chen L.J."/>
            <person name="Yin Y."/>
            <person name="Lin M."/>
            <person name="Huang H."/>
            <person name="Deng H."/>
            <person name="Wang Z.W."/>
            <person name="Zhu S.L."/>
            <person name="Zhao X."/>
            <person name="Deng C."/>
            <person name="Niu S.C."/>
            <person name="Huang J."/>
            <person name="Wang M."/>
            <person name="Liu G.H."/>
            <person name="Yang H.J."/>
            <person name="Xiao X.J."/>
            <person name="Hsiao Y.Y."/>
            <person name="Wu W.L."/>
            <person name="Chen Y.Y."/>
            <person name="Mitsuda N."/>
            <person name="Ohme-Takagi M."/>
            <person name="Luo Y.B."/>
            <person name="Van de Peer Y."/>
            <person name="Liu Z.J."/>
        </authorList>
    </citation>
    <scope>NUCLEOTIDE SEQUENCE [LARGE SCALE GENOMIC DNA]</scope>
    <source>
        <tissue evidence="2">The whole plant</tissue>
    </source>
</reference>
<dbReference type="AlphaFoldDB" id="A0A2I0VII0"/>
<proteinExistence type="predicted"/>
<organism evidence="2 3">
    <name type="scientific">Dendrobium catenatum</name>
    <dbReference type="NCBI Taxonomy" id="906689"/>
    <lineage>
        <taxon>Eukaryota</taxon>
        <taxon>Viridiplantae</taxon>
        <taxon>Streptophyta</taxon>
        <taxon>Embryophyta</taxon>
        <taxon>Tracheophyta</taxon>
        <taxon>Spermatophyta</taxon>
        <taxon>Magnoliopsida</taxon>
        <taxon>Liliopsida</taxon>
        <taxon>Asparagales</taxon>
        <taxon>Orchidaceae</taxon>
        <taxon>Epidendroideae</taxon>
        <taxon>Malaxideae</taxon>
        <taxon>Dendrobiinae</taxon>
        <taxon>Dendrobium</taxon>
    </lineage>
</organism>
<keyword evidence="3" id="KW-1185">Reference proteome</keyword>
<feature type="domain" description="Transposase-associated" evidence="1">
    <location>
        <begin position="10"/>
        <end position="78"/>
    </location>
</feature>
<evidence type="ECO:0000313" key="3">
    <source>
        <dbReference type="Proteomes" id="UP000233837"/>
    </source>
</evidence>
<sequence length="143" mass="16943">MYNRLLSGQRGLTDEFIKGVETFIQVVSQLPSFKFDGMFRCPYSKHKNQAFLKPDDVNVNLYYRRFVPDYWIWISHGEYEPHRDTYAGPSIAFETFDKDQMTRSYEELIFDIACPNLRVSVEELSNIEIKKFFELLHAAQKLI</sequence>
<dbReference type="InterPro" id="IPR029480">
    <property type="entry name" value="Transpos_assoc"/>
</dbReference>